<protein>
    <submittedName>
        <fullName evidence="1">Uncharacterized protein</fullName>
    </submittedName>
</protein>
<evidence type="ECO:0000313" key="1">
    <source>
        <dbReference type="EMBL" id="KAH0436774.1"/>
    </source>
</evidence>
<dbReference type="EMBL" id="JAGFBR010000745">
    <property type="protein sequence ID" value="KAH0436774.1"/>
    <property type="molecule type" value="Genomic_DNA"/>
</dbReference>
<proteinExistence type="predicted"/>
<name>A0AAV7FMS1_DENCH</name>
<organism evidence="1 2">
    <name type="scientific">Dendrobium chrysotoxum</name>
    <name type="common">Orchid</name>
    <dbReference type="NCBI Taxonomy" id="161865"/>
    <lineage>
        <taxon>Eukaryota</taxon>
        <taxon>Viridiplantae</taxon>
        <taxon>Streptophyta</taxon>
        <taxon>Embryophyta</taxon>
        <taxon>Tracheophyta</taxon>
        <taxon>Spermatophyta</taxon>
        <taxon>Magnoliopsida</taxon>
        <taxon>Liliopsida</taxon>
        <taxon>Asparagales</taxon>
        <taxon>Orchidaceae</taxon>
        <taxon>Epidendroideae</taxon>
        <taxon>Malaxideae</taxon>
        <taxon>Dendrobiinae</taxon>
        <taxon>Dendrobium</taxon>
    </lineage>
</organism>
<dbReference type="Proteomes" id="UP000775213">
    <property type="component" value="Unassembled WGS sequence"/>
</dbReference>
<evidence type="ECO:0000313" key="2">
    <source>
        <dbReference type="Proteomes" id="UP000775213"/>
    </source>
</evidence>
<dbReference type="AlphaFoldDB" id="A0AAV7FMS1"/>
<keyword evidence="2" id="KW-1185">Reference proteome</keyword>
<reference evidence="1 2" key="1">
    <citation type="journal article" date="2021" name="Hortic Res">
        <title>Chromosome-scale assembly of the Dendrobium chrysotoxum genome enhances the understanding of orchid evolution.</title>
        <authorList>
            <person name="Zhang Y."/>
            <person name="Zhang G.Q."/>
            <person name="Zhang D."/>
            <person name="Liu X.D."/>
            <person name="Xu X.Y."/>
            <person name="Sun W.H."/>
            <person name="Yu X."/>
            <person name="Zhu X."/>
            <person name="Wang Z.W."/>
            <person name="Zhao X."/>
            <person name="Zhong W.Y."/>
            <person name="Chen H."/>
            <person name="Yin W.L."/>
            <person name="Huang T."/>
            <person name="Niu S.C."/>
            <person name="Liu Z.J."/>
        </authorList>
    </citation>
    <scope>NUCLEOTIDE SEQUENCE [LARGE SCALE GENOMIC DNA]</scope>
    <source>
        <strain evidence="1">Lindl</strain>
    </source>
</reference>
<gene>
    <name evidence="1" type="ORF">IEQ34_026345</name>
</gene>
<sequence length="102" mass="11233">MLCSTSYRTICDKFHGGDHTFRHLGHCSAGRVFCWPALAGHAVCTGGTMQLNCKHNEVIIGIFDGGPIAIPVRKLCCRYKTLISPFRIRSTNPVGTSPMKRL</sequence>
<comment type="caution">
    <text evidence="1">The sequence shown here is derived from an EMBL/GenBank/DDBJ whole genome shotgun (WGS) entry which is preliminary data.</text>
</comment>
<accession>A0AAV7FMS1</accession>